<name>A0ABD6MVJ8_9PSED</name>
<keyword evidence="4" id="KW-0804">Transcription</keyword>
<dbReference type="FunFam" id="1.10.10.10:FF:000001">
    <property type="entry name" value="LysR family transcriptional regulator"/>
    <property type="match status" value="1"/>
</dbReference>
<dbReference type="Pfam" id="PF03466">
    <property type="entry name" value="LysR_substrate"/>
    <property type="match status" value="1"/>
</dbReference>
<dbReference type="SUPFAM" id="SSF53850">
    <property type="entry name" value="Periplasmic binding protein-like II"/>
    <property type="match status" value="1"/>
</dbReference>
<sequence>MQNQHEFPGNVSIDELAAFVAVVQFSSFKGAGKALGKDSTVISRRVGQLETHLGVRLLARNTRNVALTEVGQTYFVRVSELLRSLDDATNEARNFTSIPQGSLRVSLPVTFGKQSVAPLLPAILKKYPKLKIDSYFTDRYVDLVGESIDVALRIGSLDDSSLVARKIASYRSILVASPDYLAEHGEPSCPEDLCDHACLGFSNHASWPDWILTNDVERRAIRPQGPLVSDSSEVLSMAAVAGTGIILGPTWLFVKEMQSGELVRVLPEWRSAGDGGIYAILPPGRLVPAKSRVFVDELVEALSCDWL</sequence>
<dbReference type="RefSeq" id="WP_179052613.1">
    <property type="nucleotide sequence ID" value="NZ_QJRE01000096.1"/>
</dbReference>
<dbReference type="GO" id="GO:0003677">
    <property type="term" value="F:DNA binding"/>
    <property type="evidence" value="ECO:0007669"/>
    <property type="project" value="UniProtKB-KW"/>
</dbReference>
<dbReference type="SUPFAM" id="SSF46785">
    <property type="entry name" value="Winged helix' DNA-binding domain"/>
    <property type="match status" value="1"/>
</dbReference>
<dbReference type="Gene3D" id="3.40.190.290">
    <property type="match status" value="1"/>
</dbReference>
<dbReference type="CDD" id="cd08422">
    <property type="entry name" value="PBP2_CrgA_like"/>
    <property type="match status" value="1"/>
</dbReference>
<evidence type="ECO:0000256" key="3">
    <source>
        <dbReference type="ARBA" id="ARBA00023125"/>
    </source>
</evidence>
<evidence type="ECO:0000256" key="4">
    <source>
        <dbReference type="ARBA" id="ARBA00023163"/>
    </source>
</evidence>
<evidence type="ECO:0000256" key="1">
    <source>
        <dbReference type="ARBA" id="ARBA00009437"/>
    </source>
</evidence>
<evidence type="ECO:0000313" key="7">
    <source>
        <dbReference type="Proteomes" id="UP000704738"/>
    </source>
</evidence>
<evidence type="ECO:0000313" key="6">
    <source>
        <dbReference type="EMBL" id="NWL45576.1"/>
    </source>
</evidence>
<dbReference type="Pfam" id="PF00126">
    <property type="entry name" value="HTH_1"/>
    <property type="match status" value="1"/>
</dbReference>
<gene>
    <name evidence="6" type="ORF">DM819_06765</name>
</gene>
<dbReference type="AlphaFoldDB" id="A0ABD6MVJ8"/>
<comment type="caution">
    <text evidence="6">The sequence shown here is derived from an EMBL/GenBank/DDBJ whole genome shotgun (WGS) entry which is preliminary data.</text>
</comment>
<dbReference type="InterPro" id="IPR058163">
    <property type="entry name" value="LysR-type_TF_proteobact-type"/>
</dbReference>
<dbReference type="PROSITE" id="PS50931">
    <property type="entry name" value="HTH_LYSR"/>
    <property type="match status" value="1"/>
</dbReference>
<organism evidence="6 7">
    <name type="scientific">Pseudomonas hunanensis</name>
    <dbReference type="NCBI Taxonomy" id="1247546"/>
    <lineage>
        <taxon>Bacteria</taxon>
        <taxon>Pseudomonadati</taxon>
        <taxon>Pseudomonadota</taxon>
        <taxon>Gammaproteobacteria</taxon>
        <taxon>Pseudomonadales</taxon>
        <taxon>Pseudomonadaceae</taxon>
        <taxon>Pseudomonas</taxon>
    </lineage>
</organism>
<reference evidence="6 7" key="1">
    <citation type="submission" date="2018-06" db="EMBL/GenBank/DDBJ databases">
        <title>Bacteria isolated from soil of Wuhan.</title>
        <authorList>
            <person name="Xiang W."/>
            <person name="Huang C."/>
        </authorList>
    </citation>
    <scope>NUCLEOTIDE SEQUENCE [LARGE SCALE GENOMIC DNA]</scope>
    <source>
        <strain evidence="7">xwS4</strain>
    </source>
</reference>
<feature type="domain" description="HTH lysR-type" evidence="5">
    <location>
        <begin position="11"/>
        <end position="68"/>
    </location>
</feature>
<dbReference type="FunFam" id="3.40.190.290:FF:000001">
    <property type="entry name" value="Transcriptional regulator, LysR family"/>
    <property type="match status" value="1"/>
</dbReference>
<protein>
    <submittedName>
        <fullName evidence="6">Transcriptional regulator</fullName>
    </submittedName>
</protein>
<dbReference type="Gene3D" id="1.10.10.10">
    <property type="entry name" value="Winged helix-like DNA-binding domain superfamily/Winged helix DNA-binding domain"/>
    <property type="match status" value="1"/>
</dbReference>
<proteinExistence type="inferred from homology"/>
<evidence type="ECO:0000256" key="2">
    <source>
        <dbReference type="ARBA" id="ARBA00023015"/>
    </source>
</evidence>
<dbReference type="InterPro" id="IPR000847">
    <property type="entry name" value="LysR_HTH_N"/>
</dbReference>
<dbReference type="Proteomes" id="UP000704738">
    <property type="component" value="Unassembled WGS sequence"/>
</dbReference>
<dbReference type="GO" id="GO:0006355">
    <property type="term" value="P:regulation of DNA-templated transcription"/>
    <property type="evidence" value="ECO:0007669"/>
    <property type="project" value="UniProtKB-ARBA"/>
</dbReference>
<evidence type="ECO:0000259" key="5">
    <source>
        <dbReference type="PROSITE" id="PS50931"/>
    </source>
</evidence>
<accession>A0ABD6MVJ8</accession>
<dbReference type="PANTHER" id="PTHR30537">
    <property type="entry name" value="HTH-TYPE TRANSCRIPTIONAL REGULATOR"/>
    <property type="match status" value="1"/>
</dbReference>
<dbReference type="InterPro" id="IPR036388">
    <property type="entry name" value="WH-like_DNA-bd_sf"/>
</dbReference>
<comment type="similarity">
    <text evidence="1">Belongs to the LysR transcriptional regulatory family.</text>
</comment>
<keyword evidence="3" id="KW-0238">DNA-binding</keyword>
<dbReference type="InterPro" id="IPR005119">
    <property type="entry name" value="LysR_subst-bd"/>
</dbReference>
<dbReference type="PANTHER" id="PTHR30537:SF5">
    <property type="entry name" value="HTH-TYPE TRANSCRIPTIONAL ACTIVATOR TTDR-RELATED"/>
    <property type="match status" value="1"/>
</dbReference>
<dbReference type="EMBL" id="QJRE01000096">
    <property type="protein sequence ID" value="NWL45576.1"/>
    <property type="molecule type" value="Genomic_DNA"/>
</dbReference>
<keyword evidence="2" id="KW-0805">Transcription regulation</keyword>
<dbReference type="InterPro" id="IPR036390">
    <property type="entry name" value="WH_DNA-bd_sf"/>
</dbReference>